<evidence type="ECO:0000256" key="11">
    <source>
        <dbReference type="PROSITE-ProRule" id="PRU00560"/>
    </source>
</evidence>
<dbReference type="Gene3D" id="1.10.486.10">
    <property type="entry name" value="PCRA, domain 4"/>
    <property type="match status" value="1"/>
</dbReference>
<dbReference type="GO" id="GO:0016787">
    <property type="term" value="F:hydrolase activity"/>
    <property type="evidence" value="ECO:0007669"/>
    <property type="project" value="UniProtKB-KW"/>
</dbReference>
<evidence type="ECO:0000313" key="15">
    <source>
        <dbReference type="Proteomes" id="UP001197974"/>
    </source>
</evidence>
<dbReference type="Proteomes" id="UP001197974">
    <property type="component" value="Chromosome"/>
</dbReference>
<evidence type="ECO:0000256" key="3">
    <source>
        <dbReference type="ARBA" id="ARBA00022801"/>
    </source>
</evidence>
<dbReference type="PANTHER" id="PTHR11070:SF2">
    <property type="entry name" value="ATP-DEPENDENT DNA HELICASE SRS2"/>
    <property type="match status" value="1"/>
</dbReference>
<reference evidence="14 15" key="1">
    <citation type="submission" date="2023-06" db="EMBL/GenBank/DDBJ databases">
        <title>Five Gram-positive bacteria isolated from mangrove sediments in Shenzhen, Guangdong, China.</title>
        <authorList>
            <person name="Yu S."/>
            <person name="Zheng W."/>
            <person name="Huang Y."/>
        </authorList>
    </citation>
    <scope>NUCLEOTIDE SEQUENCE [LARGE SCALE GENOMIC DNA]</scope>
    <source>
        <strain evidence="14 15">SaN35-3</strain>
    </source>
</reference>
<keyword evidence="3 11" id="KW-0378">Hydrolase</keyword>
<evidence type="ECO:0000256" key="10">
    <source>
        <dbReference type="ARBA" id="ARBA00048988"/>
    </source>
</evidence>
<keyword evidence="4 11" id="KW-0347">Helicase</keyword>
<keyword evidence="2 11" id="KW-0547">Nucleotide-binding</keyword>
<evidence type="ECO:0000256" key="7">
    <source>
        <dbReference type="ARBA" id="ARBA00023235"/>
    </source>
</evidence>
<dbReference type="Gene3D" id="3.40.50.300">
    <property type="entry name" value="P-loop containing nucleotide triphosphate hydrolases"/>
    <property type="match status" value="2"/>
</dbReference>
<dbReference type="RefSeq" id="WP_226538792.1">
    <property type="nucleotide sequence ID" value="NZ_CP129013.1"/>
</dbReference>
<dbReference type="InterPro" id="IPR027417">
    <property type="entry name" value="P-loop_NTPase"/>
</dbReference>
<dbReference type="CDD" id="cd18807">
    <property type="entry name" value="SF1_C_UvrD"/>
    <property type="match status" value="1"/>
</dbReference>
<dbReference type="PROSITE" id="PS51217">
    <property type="entry name" value="UVRD_HELICASE_CTER"/>
    <property type="match status" value="1"/>
</dbReference>
<dbReference type="InterPro" id="IPR014017">
    <property type="entry name" value="DNA_helicase_UvrD-like_C"/>
</dbReference>
<evidence type="ECO:0000256" key="4">
    <source>
        <dbReference type="ARBA" id="ARBA00022806"/>
    </source>
</evidence>
<evidence type="ECO:0000256" key="2">
    <source>
        <dbReference type="ARBA" id="ARBA00022741"/>
    </source>
</evidence>
<dbReference type="EMBL" id="CP129013">
    <property type="protein sequence ID" value="WLR42975.1"/>
    <property type="molecule type" value="Genomic_DNA"/>
</dbReference>
<evidence type="ECO:0000313" key="14">
    <source>
        <dbReference type="EMBL" id="WLR42975.1"/>
    </source>
</evidence>
<gene>
    <name evidence="14" type="ORF">LC087_01780</name>
</gene>
<evidence type="ECO:0000256" key="5">
    <source>
        <dbReference type="ARBA" id="ARBA00022840"/>
    </source>
</evidence>
<evidence type="ECO:0000259" key="12">
    <source>
        <dbReference type="PROSITE" id="PS51198"/>
    </source>
</evidence>
<dbReference type="SUPFAM" id="SSF52540">
    <property type="entry name" value="P-loop containing nucleoside triphosphate hydrolases"/>
    <property type="match status" value="1"/>
</dbReference>
<dbReference type="InterPro" id="IPR000212">
    <property type="entry name" value="DNA_helicase_UvrD/REP"/>
</dbReference>
<feature type="domain" description="UvrD-like helicase C-terminal" evidence="13">
    <location>
        <begin position="397"/>
        <end position="661"/>
    </location>
</feature>
<keyword evidence="6" id="KW-0238">DNA-binding</keyword>
<organism evidence="14 15">
    <name type="scientific">Bacillus carboniphilus</name>
    <dbReference type="NCBI Taxonomy" id="86663"/>
    <lineage>
        <taxon>Bacteria</taxon>
        <taxon>Bacillati</taxon>
        <taxon>Bacillota</taxon>
        <taxon>Bacilli</taxon>
        <taxon>Bacillales</taxon>
        <taxon>Bacillaceae</taxon>
        <taxon>Bacillus</taxon>
    </lineage>
</organism>
<dbReference type="CDD" id="cd17932">
    <property type="entry name" value="DEXQc_UvrD"/>
    <property type="match status" value="1"/>
</dbReference>
<name>A0ABY9JX25_9BACI</name>
<dbReference type="Pfam" id="PF13361">
    <property type="entry name" value="UvrD_C"/>
    <property type="match status" value="1"/>
</dbReference>
<evidence type="ECO:0000256" key="1">
    <source>
        <dbReference type="ARBA" id="ARBA00009922"/>
    </source>
</evidence>
<evidence type="ECO:0000256" key="6">
    <source>
        <dbReference type="ARBA" id="ARBA00023125"/>
    </source>
</evidence>
<evidence type="ECO:0000256" key="9">
    <source>
        <dbReference type="ARBA" id="ARBA00034808"/>
    </source>
</evidence>
<comment type="catalytic activity">
    <reaction evidence="8">
        <text>Couples ATP hydrolysis with the unwinding of duplex DNA by translocating in the 3'-5' direction.</text>
        <dbReference type="EC" id="5.6.2.4"/>
    </reaction>
</comment>
<dbReference type="PROSITE" id="PS51198">
    <property type="entry name" value="UVRD_HELICASE_ATP_BIND"/>
    <property type="match status" value="1"/>
</dbReference>
<dbReference type="Gene3D" id="1.10.10.160">
    <property type="match status" value="1"/>
</dbReference>
<dbReference type="InterPro" id="IPR013986">
    <property type="entry name" value="DExx_box_DNA_helicase_dom_sf"/>
</dbReference>
<dbReference type="Pfam" id="PF00580">
    <property type="entry name" value="UvrD-helicase"/>
    <property type="match status" value="1"/>
</dbReference>
<keyword evidence="7" id="KW-0413">Isomerase</keyword>
<keyword evidence="15" id="KW-1185">Reference proteome</keyword>
<keyword evidence="5 11" id="KW-0067">ATP-binding</keyword>
<sequence>MKKAIWKDRVIDLQTYSRESFQKLYEATKKGIVSCEHCKKPVQLYLGIEKQPYFHHLHDTKCNGIEIEEHQIRDAHNSNGILLPKNKAINPSQVTFNWKLPKPIKNNTPFMSPPNYSEQSFVVPLDPKQQQAVHTIDGPLLVLAGAGSGKTRVLTARCIYMALEKNIDPKSMMLVTFSTKAAKEMKDRITSQLQTQPIIGTFHSIFYRILAHHLPTYRQTDQLIKWDWQKSYYFQPVLKRLNIDEKDFPFDQALQQISLWKNTMKRPDEITPQTELEEQFQALYEHYERQKEYDQKFDFDDMLLKCLQLFGENEKLLKKYQKRFHYFLVDEFQDINPVQYKLLQLLSKQTNNICAVGDDDQSIYSFRGSEPSFILNFKKDYPNAKMVQLSHNYRSSHPIVTSANKVISFNKERFQKKIQAVSPSTQYPFLFFPYDEEEEATMIVEDIKGKIQNGASPNDFAILYRTHTAGRAIFERFCESSIPFEFENGQDSFYKKRVIRSLLSFFKISLNQDDTSALKDLFTALFIKQSHINELKALTILHDCPYIEALPKLPDLLPFQRKKLKALVKVIPTLTKKTPIQAIEVIEKELGFGDFIKKRGQEGNKMDKGSDALQDFKVVAKKFSTIHELLDHVDHMTAKSQEKSLSYQDSVQLLTIHRSKGLEFKTVYVIGVVDGSIPHDYALDSWRKGETLPLEEERRLLYVAMTRAKDQLYLSVPDNRRTKSVKISRFIKTLAR</sequence>
<evidence type="ECO:0000256" key="8">
    <source>
        <dbReference type="ARBA" id="ARBA00034617"/>
    </source>
</evidence>
<feature type="domain" description="UvrD-like helicase ATP-binding" evidence="12">
    <location>
        <begin position="123"/>
        <end position="396"/>
    </location>
</feature>
<proteinExistence type="inferred from homology"/>
<feature type="binding site" evidence="11">
    <location>
        <begin position="144"/>
        <end position="151"/>
    </location>
    <ligand>
        <name>ATP</name>
        <dbReference type="ChEBI" id="CHEBI:30616"/>
    </ligand>
</feature>
<comment type="similarity">
    <text evidence="1">Belongs to the helicase family. UvrD subfamily.</text>
</comment>
<dbReference type="GO" id="GO:0004386">
    <property type="term" value="F:helicase activity"/>
    <property type="evidence" value="ECO:0007669"/>
    <property type="project" value="UniProtKB-KW"/>
</dbReference>
<comment type="catalytic activity">
    <reaction evidence="10">
        <text>ATP + H2O = ADP + phosphate + H(+)</text>
        <dbReference type="Rhea" id="RHEA:13065"/>
        <dbReference type="ChEBI" id="CHEBI:15377"/>
        <dbReference type="ChEBI" id="CHEBI:15378"/>
        <dbReference type="ChEBI" id="CHEBI:30616"/>
        <dbReference type="ChEBI" id="CHEBI:43474"/>
        <dbReference type="ChEBI" id="CHEBI:456216"/>
        <dbReference type="EC" id="5.6.2.4"/>
    </reaction>
</comment>
<accession>A0ABY9JX25</accession>
<dbReference type="PANTHER" id="PTHR11070">
    <property type="entry name" value="UVRD / RECB / PCRA DNA HELICASE FAMILY MEMBER"/>
    <property type="match status" value="1"/>
</dbReference>
<protein>
    <recommendedName>
        <fullName evidence="9">DNA 3'-5' helicase</fullName>
        <ecNumber evidence="9">5.6.2.4</ecNumber>
    </recommendedName>
</protein>
<dbReference type="EC" id="5.6.2.4" evidence="9"/>
<evidence type="ECO:0000259" key="13">
    <source>
        <dbReference type="PROSITE" id="PS51217"/>
    </source>
</evidence>
<dbReference type="InterPro" id="IPR014016">
    <property type="entry name" value="UvrD-like_ATP-bd"/>
</dbReference>